<sequence length="137" mass="15164">VSQPFNRACEVPAPAELDESLDEFWSGNAFSISRNHNLSGFERNRTYLNVAGKNFVEVSFVSGTDTDGDGRCVVPLDYNNDGRPDLIVRQVGGGAVKLYENQFPKQNWLCVSLRGVESNRLGIGARIVAKFNNRQVV</sequence>
<proteinExistence type="predicted"/>
<name>A0A382MLC1_9ZZZZ</name>
<evidence type="ECO:0000313" key="1">
    <source>
        <dbReference type="EMBL" id="SVC48121.1"/>
    </source>
</evidence>
<dbReference type="AlphaFoldDB" id="A0A382MLC1"/>
<accession>A0A382MLC1</accession>
<feature type="non-terminal residue" evidence="1">
    <location>
        <position position="1"/>
    </location>
</feature>
<dbReference type="EMBL" id="UINC01093589">
    <property type="protein sequence ID" value="SVC48121.1"/>
    <property type="molecule type" value="Genomic_DNA"/>
</dbReference>
<reference evidence="1" key="1">
    <citation type="submission" date="2018-05" db="EMBL/GenBank/DDBJ databases">
        <authorList>
            <person name="Lanie J.A."/>
            <person name="Ng W.-L."/>
            <person name="Kazmierczak K.M."/>
            <person name="Andrzejewski T.M."/>
            <person name="Davidsen T.M."/>
            <person name="Wayne K.J."/>
            <person name="Tettelin H."/>
            <person name="Glass J.I."/>
            <person name="Rusch D."/>
            <person name="Podicherti R."/>
            <person name="Tsui H.-C.T."/>
            <person name="Winkler M.E."/>
        </authorList>
    </citation>
    <scope>NUCLEOTIDE SEQUENCE</scope>
</reference>
<organism evidence="1">
    <name type="scientific">marine metagenome</name>
    <dbReference type="NCBI Taxonomy" id="408172"/>
    <lineage>
        <taxon>unclassified sequences</taxon>
        <taxon>metagenomes</taxon>
        <taxon>ecological metagenomes</taxon>
    </lineage>
</organism>
<dbReference type="InterPro" id="IPR028994">
    <property type="entry name" value="Integrin_alpha_N"/>
</dbReference>
<feature type="non-terminal residue" evidence="1">
    <location>
        <position position="137"/>
    </location>
</feature>
<gene>
    <name evidence="1" type="ORF">METZ01_LOCUS300975</name>
</gene>
<protein>
    <recommendedName>
        <fullName evidence="2">ASPIC/UnbV domain-containing protein</fullName>
    </recommendedName>
</protein>
<dbReference type="SUPFAM" id="SSF69318">
    <property type="entry name" value="Integrin alpha N-terminal domain"/>
    <property type="match status" value="1"/>
</dbReference>
<evidence type="ECO:0008006" key="2">
    <source>
        <dbReference type="Google" id="ProtNLM"/>
    </source>
</evidence>